<dbReference type="AlphaFoldDB" id="A0A418M8I6"/>
<dbReference type="OrthoDB" id="947646at2"/>
<name>A0A418M8I6_9BACT</name>
<reference evidence="1 2" key="1">
    <citation type="submission" date="2018-08" db="EMBL/GenBank/DDBJ databases">
        <title>Fibrisoma montanum sp. nov., isolated from Danxia mountain soil.</title>
        <authorList>
            <person name="Huang Y."/>
        </authorList>
    </citation>
    <scope>NUCLEOTIDE SEQUENCE [LARGE SCALE GENOMIC DNA]</scope>
    <source>
        <strain evidence="1 2">HYT19</strain>
    </source>
</reference>
<comment type="caution">
    <text evidence="1">The sequence shown here is derived from an EMBL/GenBank/DDBJ whole genome shotgun (WGS) entry which is preliminary data.</text>
</comment>
<keyword evidence="2" id="KW-1185">Reference proteome</keyword>
<dbReference type="RefSeq" id="WP_119668592.1">
    <property type="nucleotide sequence ID" value="NZ_QXED01000004.1"/>
</dbReference>
<sequence length="204" mass="22943">MKIKKIISEVKHELDVLMGNETKDKCFSSDHTFPDVSAASKAFARSVDKLFDVNAWTNLPGINSEFRLYDSAGRPKTGSAEVGDFIRIDIPGPTPENWVKVIDRRSEEKLAEFTVKPCADPAENDESVQGEIEHFFGEEARSTFRVQQTDNRLVAYEIGQNESINNQGGEAGDRAVANTLIAEGGWLFFQKMQWKKLTDYLVHL</sequence>
<dbReference type="Proteomes" id="UP000283523">
    <property type="component" value="Unassembled WGS sequence"/>
</dbReference>
<dbReference type="EMBL" id="QXED01000004">
    <property type="protein sequence ID" value="RIV22407.1"/>
    <property type="molecule type" value="Genomic_DNA"/>
</dbReference>
<gene>
    <name evidence="1" type="ORF">DYU11_15435</name>
</gene>
<accession>A0A418M8I6</accession>
<evidence type="ECO:0000313" key="2">
    <source>
        <dbReference type="Proteomes" id="UP000283523"/>
    </source>
</evidence>
<proteinExistence type="predicted"/>
<organism evidence="1 2">
    <name type="scientific">Fibrisoma montanum</name>
    <dbReference type="NCBI Taxonomy" id="2305895"/>
    <lineage>
        <taxon>Bacteria</taxon>
        <taxon>Pseudomonadati</taxon>
        <taxon>Bacteroidota</taxon>
        <taxon>Cytophagia</taxon>
        <taxon>Cytophagales</taxon>
        <taxon>Spirosomataceae</taxon>
        <taxon>Fibrisoma</taxon>
    </lineage>
</organism>
<protein>
    <submittedName>
        <fullName evidence="1">Uncharacterized protein</fullName>
    </submittedName>
</protein>
<evidence type="ECO:0000313" key="1">
    <source>
        <dbReference type="EMBL" id="RIV22407.1"/>
    </source>
</evidence>